<dbReference type="AlphaFoldDB" id="A0AAD5KTN9"/>
<protein>
    <submittedName>
        <fullName evidence="6">Uncharacterized protein</fullName>
    </submittedName>
</protein>
<evidence type="ECO:0000256" key="3">
    <source>
        <dbReference type="ARBA" id="ARBA00022989"/>
    </source>
</evidence>
<dbReference type="GO" id="GO:0005975">
    <property type="term" value="P:carbohydrate metabolic process"/>
    <property type="evidence" value="ECO:0007669"/>
    <property type="project" value="UniProtKB-ARBA"/>
</dbReference>
<dbReference type="PROSITE" id="PS51257">
    <property type="entry name" value="PROKAR_LIPOPROTEIN"/>
    <property type="match status" value="1"/>
</dbReference>
<comment type="subcellular location">
    <subcellularLocation>
        <location evidence="1">Membrane</location>
    </subcellularLocation>
</comment>
<evidence type="ECO:0000256" key="4">
    <source>
        <dbReference type="ARBA" id="ARBA00023136"/>
    </source>
</evidence>
<name>A0AAD5KTN9_9CRUS</name>
<organism evidence="6 7">
    <name type="scientific">Daphnia sinensis</name>
    <dbReference type="NCBI Taxonomy" id="1820382"/>
    <lineage>
        <taxon>Eukaryota</taxon>
        <taxon>Metazoa</taxon>
        <taxon>Ecdysozoa</taxon>
        <taxon>Arthropoda</taxon>
        <taxon>Crustacea</taxon>
        <taxon>Branchiopoda</taxon>
        <taxon>Diplostraca</taxon>
        <taxon>Cladocera</taxon>
        <taxon>Anomopoda</taxon>
        <taxon>Daphniidae</taxon>
        <taxon>Daphnia</taxon>
        <taxon>Daphnia similis group</taxon>
    </lineage>
</organism>
<dbReference type="GO" id="GO:0005794">
    <property type="term" value="C:Golgi apparatus"/>
    <property type="evidence" value="ECO:0007669"/>
    <property type="project" value="UniProtKB-ARBA"/>
</dbReference>
<evidence type="ECO:0000256" key="2">
    <source>
        <dbReference type="ARBA" id="ARBA00022692"/>
    </source>
</evidence>
<sequence length="280" mass="32962">MAIKLPSKLLIIFTMIFSCCWLFLLICTLNDDNGHWQYRQDETNGFDSAEQDYDVCTGDLLDKCQYHFEKEEDGNYRFMSDQNGPCRLVRYTTDRIVSCFDCLHYASQLDGNSNSSNRLYVVFMGDSRVRHQFYNFVRLIPDYDQTRQPLGLSSSFHGDIEITSNILRLRLSFKWRPLINDSVVETVRGWTTTDPSERPHLVFLGMVVHHMIGENGTNYQLYEEKMAKFAPELAQLANVTQLIWFNQYPVLDSYHHNHDSNKNIYSEKEREQWYPHMGFV</sequence>
<dbReference type="EMBL" id="WJBH02000005">
    <property type="protein sequence ID" value="KAI9559359.1"/>
    <property type="molecule type" value="Genomic_DNA"/>
</dbReference>
<keyword evidence="3 5" id="KW-1133">Transmembrane helix</keyword>
<feature type="transmembrane region" description="Helical" evidence="5">
    <location>
        <begin position="9"/>
        <end position="26"/>
    </location>
</feature>
<dbReference type="PANTHER" id="PTHR13533">
    <property type="entry name" value="N-ACETYLNEURAMINATE 9-O-ACETYLTRANSFERASE"/>
    <property type="match status" value="1"/>
</dbReference>
<accession>A0AAD5KTN9</accession>
<dbReference type="PANTHER" id="PTHR13533:SF45">
    <property type="entry name" value="CAS1P 10 TM ACYL TRANSFERASE DOMAIN-CONTAINING PROTEIN"/>
    <property type="match status" value="1"/>
</dbReference>
<evidence type="ECO:0000256" key="1">
    <source>
        <dbReference type="ARBA" id="ARBA00004370"/>
    </source>
</evidence>
<keyword evidence="4 5" id="KW-0472">Membrane</keyword>
<evidence type="ECO:0000313" key="6">
    <source>
        <dbReference type="EMBL" id="KAI9559359.1"/>
    </source>
</evidence>
<dbReference type="GO" id="GO:0016020">
    <property type="term" value="C:membrane"/>
    <property type="evidence" value="ECO:0007669"/>
    <property type="project" value="UniProtKB-SubCell"/>
</dbReference>
<evidence type="ECO:0000313" key="7">
    <source>
        <dbReference type="Proteomes" id="UP000820818"/>
    </source>
</evidence>
<comment type="caution">
    <text evidence="6">The sequence shown here is derived from an EMBL/GenBank/DDBJ whole genome shotgun (WGS) entry which is preliminary data.</text>
</comment>
<keyword evidence="2 5" id="KW-0812">Transmembrane</keyword>
<keyword evidence="7" id="KW-1185">Reference proteome</keyword>
<gene>
    <name evidence="6" type="ORF">GHT06_016148</name>
</gene>
<dbReference type="Proteomes" id="UP000820818">
    <property type="component" value="Linkage Group LG5"/>
</dbReference>
<reference evidence="6 7" key="1">
    <citation type="submission" date="2022-05" db="EMBL/GenBank/DDBJ databases">
        <title>A multi-omics perspective on studying reproductive biology in Daphnia sinensis.</title>
        <authorList>
            <person name="Jia J."/>
        </authorList>
    </citation>
    <scope>NUCLEOTIDE SEQUENCE [LARGE SCALE GENOMIC DNA]</scope>
    <source>
        <strain evidence="6 7">WSL</strain>
    </source>
</reference>
<evidence type="ECO:0000256" key="5">
    <source>
        <dbReference type="SAM" id="Phobius"/>
    </source>
</evidence>
<proteinExistence type="predicted"/>